<proteinExistence type="predicted"/>
<sequence>MRLTVLTVRTAVPVEAAPAVRVLPRRARSAPSQQAQGGDDRVEGIRCFGVL</sequence>
<dbReference type="AlphaFoldDB" id="A0A0F0KQT6"/>
<reference evidence="1 2" key="1">
    <citation type="submission" date="2015-02" db="EMBL/GenBank/DDBJ databases">
        <title>Draft genome sequences of ten Microbacterium spp. with emphasis on heavy metal contaminated environments.</title>
        <authorList>
            <person name="Corretto E."/>
        </authorList>
    </citation>
    <scope>NUCLEOTIDE SEQUENCE [LARGE SCALE GENOMIC DNA]</scope>
    <source>
        <strain evidence="1 2">DSM 23848</strain>
    </source>
</reference>
<dbReference type="EMBL" id="JYIT01000078">
    <property type="protein sequence ID" value="KJL22824.1"/>
    <property type="molecule type" value="Genomic_DNA"/>
</dbReference>
<evidence type="ECO:0000313" key="1">
    <source>
        <dbReference type="EMBL" id="KJL22824.1"/>
    </source>
</evidence>
<comment type="caution">
    <text evidence="1">The sequence shown here is derived from an EMBL/GenBank/DDBJ whole genome shotgun (WGS) entry which is preliminary data.</text>
</comment>
<protein>
    <submittedName>
        <fullName evidence="1">Uncharacterized protein</fullName>
    </submittedName>
</protein>
<dbReference type="Proteomes" id="UP000033448">
    <property type="component" value="Unassembled WGS sequence"/>
</dbReference>
<organism evidence="1 2">
    <name type="scientific">Microbacterium azadirachtae</name>
    <dbReference type="NCBI Taxonomy" id="582680"/>
    <lineage>
        <taxon>Bacteria</taxon>
        <taxon>Bacillati</taxon>
        <taxon>Actinomycetota</taxon>
        <taxon>Actinomycetes</taxon>
        <taxon>Micrococcales</taxon>
        <taxon>Microbacteriaceae</taxon>
        <taxon>Microbacterium</taxon>
    </lineage>
</organism>
<accession>A0A0F0KQT6</accession>
<keyword evidence="2" id="KW-1185">Reference proteome</keyword>
<gene>
    <name evidence="1" type="ORF">RL72_02216</name>
</gene>
<name>A0A0F0KQT6_9MICO</name>
<evidence type="ECO:0000313" key="2">
    <source>
        <dbReference type="Proteomes" id="UP000033448"/>
    </source>
</evidence>
<dbReference type="PATRIC" id="fig|582680.7.peg.2263"/>